<dbReference type="Pfam" id="PF00534">
    <property type="entry name" value="Glycos_transf_1"/>
    <property type="match status" value="1"/>
</dbReference>
<accession>A0A413ZQW9</accession>
<evidence type="ECO:0000259" key="2">
    <source>
        <dbReference type="Pfam" id="PF00534"/>
    </source>
</evidence>
<dbReference type="RefSeq" id="WP_117899557.1">
    <property type="nucleotide sequence ID" value="NZ_QSHQ01000016.1"/>
</dbReference>
<dbReference type="InterPro" id="IPR001296">
    <property type="entry name" value="Glyco_trans_1"/>
</dbReference>
<dbReference type="Gene3D" id="3.40.50.2000">
    <property type="entry name" value="Glycogen Phosphorylase B"/>
    <property type="match status" value="1"/>
</dbReference>
<organism evidence="3 4">
    <name type="scientific">Bacteroides stercoris</name>
    <dbReference type="NCBI Taxonomy" id="46506"/>
    <lineage>
        <taxon>Bacteria</taxon>
        <taxon>Pseudomonadati</taxon>
        <taxon>Bacteroidota</taxon>
        <taxon>Bacteroidia</taxon>
        <taxon>Bacteroidales</taxon>
        <taxon>Bacteroidaceae</taxon>
        <taxon>Bacteroides</taxon>
    </lineage>
</organism>
<name>A0A413ZQW9_BACSE</name>
<proteinExistence type="predicted"/>
<evidence type="ECO:0000313" key="3">
    <source>
        <dbReference type="EMBL" id="RHC29207.1"/>
    </source>
</evidence>
<reference evidence="3 4" key="1">
    <citation type="submission" date="2018-08" db="EMBL/GenBank/DDBJ databases">
        <title>A genome reference for cultivated species of the human gut microbiota.</title>
        <authorList>
            <person name="Zou Y."/>
            <person name="Xue W."/>
            <person name="Luo G."/>
        </authorList>
    </citation>
    <scope>NUCLEOTIDE SEQUENCE [LARGE SCALE GENOMIC DNA]</scope>
    <source>
        <strain evidence="3 4">AM36-9BH</strain>
    </source>
</reference>
<dbReference type="EMBL" id="QSHQ01000016">
    <property type="protein sequence ID" value="RHC29207.1"/>
    <property type="molecule type" value="Genomic_DNA"/>
</dbReference>
<dbReference type="PANTHER" id="PTHR46401:SF2">
    <property type="entry name" value="GLYCOSYLTRANSFERASE WBBK-RELATED"/>
    <property type="match status" value="1"/>
</dbReference>
<dbReference type="GO" id="GO:0016757">
    <property type="term" value="F:glycosyltransferase activity"/>
    <property type="evidence" value="ECO:0007669"/>
    <property type="project" value="InterPro"/>
</dbReference>
<dbReference type="AlphaFoldDB" id="A0A413ZQW9"/>
<feature type="domain" description="Glycosyl transferase family 1" evidence="2">
    <location>
        <begin position="196"/>
        <end position="337"/>
    </location>
</feature>
<protein>
    <submittedName>
        <fullName evidence="3">Glycosyltransferase</fullName>
    </submittedName>
</protein>
<sequence>MKTIVVSAVTLRKGGTLTILRQCLNYLSELAVHGDYRIVALVHRKELVFYPNVEYMEMPDMIQGWGKRLWCEYVTMRRISRQLAPVYLWLSMHDTTPNVQAERQAVYCQTSFSFLKGKWQDLIFDYKIVLFTLFTRFAYRINIHRNRYLIVQAEWLRKGFSKMFGLPKELFIVATPERMEKETIIKDNQQSHIYNFLFAATPDCHKNFETLCRATALLERELGVGKFKVILTISGNENRYARWLYRHWGHLKSIEFAGFMSREQLYRNYAGAHCLVFPSRVETWGLPISEFAAFGKPMLLADLPYAHETASGSCQTAFFDPENPKSLMNRMKRLVNGDVSFLKEIPHQVPAEPATNTWKELFDLLLQ</sequence>
<keyword evidence="1 3" id="KW-0808">Transferase</keyword>
<dbReference type="CDD" id="cd03809">
    <property type="entry name" value="GT4_MtfB-like"/>
    <property type="match status" value="1"/>
</dbReference>
<gene>
    <name evidence="3" type="ORF">DW853_09780</name>
</gene>
<evidence type="ECO:0000313" key="4">
    <source>
        <dbReference type="Proteomes" id="UP000285305"/>
    </source>
</evidence>
<dbReference type="PANTHER" id="PTHR46401">
    <property type="entry name" value="GLYCOSYLTRANSFERASE WBBK-RELATED"/>
    <property type="match status" value="1"/>
</dbReference>
<dbReference type="SUPFAM" id="SSF53756">
    <property type="entry name" value="UDP-Glycosyltransferase/glycogen phosphorylase"/>
    <property type="match status" value="1"/>
</dbReference>
<evidence type="ECO:0000256" key="1">
    <source>
        <dbReference type="ARBA" id="ARBA00022679"/>
    </source>
</evidence>
<dbReference type="Proteomes" id="UP000285305">
    <property type="component" value="Unassembled WGS sequence"/>
</dbReference>
<comment type="caution">
    <text evidence="3">The sequence shown here is derived from an EMBL/GenBank/DDBJ whole genome shotgun (WGS) entry which is preliminary data.</text>
</comment>
<dbReference type="GO" id="GO:0009103">
    <property type="term" value="P:lipopolysaccharide biosynthetic process"/>
    <property type="evidence" value="ECO:0007669"/>
    <property type="project" value="TreeGrafter"/>
</dbReference>